<evidence type="ECO:0008006" key="3">
    <source>
        <dbReference type="Google" id="ProtNLM"/>
    </source>
</evidence>
<evidence type="ECO:0000313" key="2">
    <source>
        <dbReference type="Proteomes" id="UP000234530"/>
    </source>
</evidence>
<name>A0A2H5F1F0_9RHOB</name>
<dbReference type="Proteomes" id="UP000234530">
    <property type="component" value="Chromosome"/>
</dbReference>
<dbReference type="Pfam" id="PF10649">
    <property type="entry name" value="DUF2478"/>
    <property type="match status" value="1"/>
</dbReference>
<reference evidence="1 2" key="1">
    <citation type="journal article" date="2013" name="Antonie Van Leeuwenhoek">
        <title>Paracoccus zhejiangensis sp. nov., isolated from activated sludge in wastewater-treatment system.</title>
        <authorList>
            <person name="Wu Z.G."/>
            <person name="Zhang D.F."/>
            <person name="Liu Y.L."/>
            <person name="Wang F."/>
            <person name="Jiang X."/>
            <person name="Li C."/>
            <person name="Li S.P."/>
            <person name="Hong Q."/>
            <person name="Li W.J."/>
        </authorList>
    </citation>
    <scope>NUCLEOTIDE SEQUENCE [LARGE SCALE GENOMIC DNA]</scope>
    <source>
        <strain evidence="1 2">J6</strain>
    </source>
</reference>
<proteinExistence type="predicted"/>
<dbReference type="InterPro" id="IPR018912">
    <property type="entry name" value="DUF2478"/>
</dbReference>
<dbReference type="EMBL" id="CP025430">
    <property type="protein sequence ID" value="AUH65363.1"/>
    <property type="molecule type" value="Genomic_DNA"/>
</dbReference>
<dbReference type="AlphaFoldDB" id="A0A2H5F1F0"/>
<dbReference type="KEGG" id="pzh:CX676_15305"/>
<dbReference type="OrthoDB" id="5918880at2"/>
<sequence>MLGCFTLPDAEPGAADQLLTDLAENLSRQGLRVVGALQVNSGGSADCACDMDLRVLGDTGPMIRISQSLGPGAVACRLDSGALQTAAGRVSARLTEGADICILPKFGKQEALGLGFRDVIAEALHEGVPVLIHVPIEQRAPFDAFAGELAEWVDPAGLAEWSQRAVRQGKAA</sequence>
<dbReference type="RefSeq" id="WP_101753386.1">
    <property type="nucleotide sequence ID" value="NZ_CP025430.1"/>
</dbReference>
<keyword evidence="2" id="KW-1185">Reference proteome</keyword>
<protein>
    <recommendedName>
        <fullName evidence="3">DUF2478 domain-containing protein</fullName>
    </recommendedName>
</protein>
<evidence type="ECO:0000313" key="1">
    <source>
        <dbReference type="EMBL" id="AUH65363.1"/>
    </source>
</evidence>
<gene>
    <name evidence="1" type="ORF">CX676_15305</name>
</gene>
<organism evidence="1 2">
    <name type="scientific">Paracoccus zhejiangensis</name>
    <dbReference type="NCBI Taxonomy" id="1077935"/>
    <lineage>
        <taxon>Bacteria</taxon>
        <taxon>Pseudomonadati</taxon>
        <taxon>Pseudomonadota</taxon>
        <taxon>Alphaproteobacteria</taxon>
        <taxon>Rhodobacterales</taxon>
        <taxon>Paracoccaceae</taxon>
        <taxon>Paracoccus</taxon>
    </lineage>
</organism>
<accession>A0A2H5F1F0</accession>